<dbReference type="PRINTS" id="PR00120">
    <property type="entry name" value="HATPASE"/>
</dbReference>
<dbReference type="GO" id="GO:0005384">
    <property type="term" value="F:manganese ion transmembrane transporter activity"/>
    <property type="evidence" value="ECO:0007669"/>
    <property type="project" value="UniProtKB-ARBA"/>
</dbReference>
<evidence type="ECO:0000256" key="3">
    <source>
        <dbReference type="ARBA" id="ARBA00022741"/>
    </source>
</evidence>
<dbReference type="EMBL" id="JASEJX010000013">
    <property type="protein sequence ID" value="KAK4517576.1"/>
    <property type="molecule type" value="Genomic_DNA"/>
</dbReference>
<name>A0AAN7DHG4_9FUNG</name>
<dbReference type="GO" id="GO:0005524">
    <property type="term" value="F:ATP binding"/>
    <property type="evidence" value="ECO:0007669"/>
    <property type="project" value="UniProtKB-KW"/>
</dbReference>
<dbReference type="InterPro" id="IPR044492">
    <property type="entry name" value="P_typ_ATPase_HD_dom"/>
</dbReference>
<evidence type="ECO:0000256" key="7">
    <source>
        <dbReference type="ARBA" id="ARBA00023136"/>
    </source>
</evidence>
<feature type="domain" description="Cation-transporting P-type ATPase N-terminal" evidence="10">
    <location>
        <begin position="209"/>
        <end position="284"/>
    </location>
</feature>
<evidence type="ECO:0000256" key="2">
    <source>
        <dbReference type="ARBA" id="ARBA00022692"/>
    </source>
</evidence>
<evidence type="ECO:0000256" key="5">
    <source>
        <dbReference type="ARBA" id="ARBA00022967"/>
    </source>
</evidence>
<evidence type="ECO:0000259" key="10">
    <source>
        <dbReference type="SMART" id="SM00831"/>
    </source>
</evidence>
<evidence type="ECO:0000256" key="8">
    <source>
        <dbReference type="ARBA" id="ARBA00038148"/>
    </source>
</evidence>
<evidence type="ECO:0000256" key="4">
    <source>
        <dbReference type="ARBA" id="ARBA00022840"/>
    </source>
</evidence>
<gene>
    <name evidence="11" type="ORF">ATC70_000916</name>
</gene>
<comment type="caution">
    <text evidence="11">The sequence shown here is derived from an EMBL/GenBank/DDBJ whole genome shotgun (WGS) entry which is preliminary data.</text>
</comment>
<dbReference type="Gene3D" id="3.40.1110.10">
    <property type="entry name" value="Calcium-transporting ATPase, cytoplasmic domain N"/>
    <property type="match status" value="1"/>
</dbReference>
<dbReference type="InterPro" id="IPR036412">
    <property type="entry name" value="HAD-like_sf"/>
</dbReference>
<dbReference type="Gene3D" id="2.70.150.10">
    <property type="entry name" value="Calcium-transporting ATPase, cytoplasmic transduction domain A"/>
    <property type="match status" value="1"/>
</dbReference>
<keyword evidence="2 9" id="KW-0812">Transmembrane</keyword>
<organism evidence="11 12">
    <name type="scientific">Mucor velutinosus</name>
    <dbReference type="NCBI Taxonomy" id="708070"/>
    <lineage>
        <taxon>Eukaryota</taxon>
        <taxon>Fungi</taxon>
        <taxon>Fungi incertae sedis</taxon>
        <taxon>Mucoromycota</taxon>
        <taxon>Mucoromycotina</taxon>
        <taxon>Mucoromycetes</taxon>
        <taxon>Mucorales</taxon>
        <taxon>Mucorineae</taxon>
        <taxon>Mucoraceae</taxon>
        <taxon>Mucor</taxon>
    </lineage>
</organism>
<dbReference type="PRINTS" id="PR00119">
    <property type="entry name" value="CATATPASE"/>
</dbReference>
<proteinExistence type="inferred from homology"/>
<dbReference type="InterPro" id="IPR008250">
    <property type="entry name" value="ATPase_P-typ_transduc_dom_A_sf"/>
</dbReference>
<dbReference type="InterPro" id="IPR018303">
    <property type="entry name" value="ATPase_P-typ_P_site"/>
</dbReference>
<feature type="transmembrane region" description="Helical" evidence="9">
    <location>
        <begin position="287"/>
        <end position="304"/>
    </location>
</feature>
<dbReference type="Proteomes" id="UP001304243">
    <property type="component" value="Unassembled WGS sequence"/>
</dbReference>
<dbReference type="Gene3D" id="3.40.50.1000">
    <property type="entry name" value="HAD superfamily/HAD-like"/>
    <property type="match status" value="1"/>
</dbReference>
<dbReference type="RefSeq" id="XP_064684242.1">
    <property type="nucleotide sequence ID" value="XM_064820322.1"/>
</dbReference>
<dbReference type="GeneID" id="89944618"/>
<dbReference type="Pfam" id="PF00689">
    <property type="entry name" value="Cation_ATPase_C"/>
    <property type="match status" value="1"/>
</dbReference>
<dbReference type="PROSITE" id="PS00154">
    <property type="entry name" value="ATPASE_E1_E2"/>
    <property type="match status" value="1"/>
</dbReference>
<dbReference type="FunFam" id="3.40.50.1000:FF:000001">
    <property type="entry name" value="Phospholipid-transporting ATPase IC"/>
    <property type="match status" value="1"/>
</dbReference>
<comment type="subcellular location">
    <subcellularLocation>
        <location evidence="1">Membrane</location>
        <topology evidence="1">Multi-pass membrane protein</topology>
    </subcellularLocation>
</comment>
<keyword evidence="6 9" id="KW-1133">Transmembrane helix</keyword>
<dbReference type="AlphaFoldDB" id="A0AAN7DHG4"/>
<feature type="transmembrane region" description="Helical" evidence="9">
    <location>
        <begin position="975"/>
        <end position="998"/>
    </location>
</feature>
<feature type="transmembrane region" description="Helical" evidence="9">
    <location>
        <begin position="1004"/>
        <end position="1022"/>
    </location>
</feature>
<dbReference type="InterPro" id="IPR001757">
    <property type="entry name" value="P_typ_ATPase"/>
</dbReference>
<dbReference type="GO" id="GO:0016020">
    <property type="term" value="C:membrane"/>
    <property type="evidence" value="ECO:0007669"/>
    <property type="project" value="UniProtKB-SubCell"/>
</dbReference>
<dbReference type="SFLD" id="SFLDF00027">
    <property type="entry name" value="p-type_atpase"/>
    <property type="match status" value="1"/>
</dbReference>
<dbReference type="InterPro" id="IPR059000">
    <property type="entry name" value="ATPase_P-type_domA"/>
</dbReference>
<dbReference type="InterPro" id="IPR023298">
    <property type="entry name" value="ATPase_P-typ_TM_dom_sf"/>
</dbReference>
<keyword evidence="5" id="KW-1278">Translocase</keyword>
<dbReference type="NCBIfam" id="TIGR01494">
    <property type="entry name" value="ATPase_P-type"/>
    <property type="match status" value="3"/>
</dbReference>
<dbReference type="SUPFAM" id="SSF56784">
    <property type="entry name" value="HAD-like"/>
    <property type="match status" value="1"/>
</dbReference>
<evidence type="ECO:0000256" key="9">
    <source>
        <dbReference type="SAM" id="Phobius"/>
    </source>
</evidence>
<comment type="similarity">
    <text evidence="8">Belongs to the cation transport ATPase (P-type) (TC 3.A.3) family.</text>
</comment>
<feature type="transmembrane region" description="Helical" evidence="9">
    <location>
        <begin position="260"/>
        <end position="281"/>
    </location>
</feature>
<dbReference type="InterPro" id="IPR006068">
    <property type="entry name" value="ATPase_P-typ_cation-transptr_C"/>
</dbReference>
<dbReference type="SFLD" id="SFLDG00002">
    <property type="entry name" value="C1.7:_P-type_atpase_like"/>
    <property type="match status" value="1"/>
</dbReference>
<dbReference type="InterPro" id="IPR023299">
    <property type="entry name" value="ATPase_P-typ_cyto_dom_N"/>
</dbReference>
<evidence type="ECO:0000313" key="12">
    <source>
        <dbReference type="Proteomes" id="UP001304243"/>
    </source>
</evidence>
<dbReference type="SMART" id="SM00831">
    <property type="entry name" value="Cation_ATPase_N"/>
    <property type="match status" value="1"/>
</dbReference>
<dbReference type="SUPFAM" id="SSF81665">
    <property type="entry name" value="Calcium ATPase, transmembrane domain M"/>
    <property type="match status" value="1"/>
</dbReference>
<feature type="transmembrane region" description="Helical" evidence="9">
    <location>
        <begin position="1043"/>
        <end position="1069"/>
    </location>
</feature>
<keyword evidence="12" id="KW-1185">Reference proteome</keyword>
<feature type="transmembrane region" description="Helical" evidence="9">
    <location>
        <begin position="487"/>
        <end position="510"/>
    </location>
</feature>
<dbReference type="Pfam" id="PF00122">
    <property type="entry name" value="E1-E2_ATPase"/>
    <property type="match status" value="1"/>
</dbReference>
<evidence type="ECO:0000256" key="6">
    <source>
        <dbReference type="ARBA" id="ARBA00022989"/>
    </source>
</evidence>
<dbReference type="GO" id="GO:0016887">
    <property type="term" value="F:ATP hydrolysis activity"/>
    <property type="evidence" value="ECO:0007669"/>
    <property type="project" value="InterPro"/>
</dbReference>
<dbReference type="Pfam" id="PF00690">
    <property type="entry name" value="Cation_ATPase_N"/>
    <property type="match status" value="1"/>
</dbReference>
<dbReference type="SUPFAM" id="SSF81653">
    <property type="entry name" value="Calcium ATPase, transduction domain A"/>
    <property type="match status" value="1"/>
</dbReference>
<protein>
    <recommendedName>
        <fullName evidence="10">Cation-transporting P-type ATPase N-terminal domain-containing protein</fullName>
    </recommendedName>
</protein>
<dbReference type="FunFam" id="3.40.50.1000:FF:000028">
    <property type="entry name" value="Calcium-transporting P-type ATPase, putative"/>
    <property type="match status" value="1"/>
</dbReference>
<dbReference type="Pfam" id="PF13246">
    <property type="entry name" value="Cation_ATPase"/>
    <property type="match status" value="1"/>
</dbReference>
<feature type="transmembrane region" description="Helical" evidence="9">
    <location>
        <begin position="457"/>
        <end position="475"/>
    </location>
</feature>
<keyword evidence="4" id="KW-0067">ATP-binding</keyword>
<dbReference type="SUPFAM" id="SSF81660">
    <property type="entry name" value="Metal cation-transporting ATPase, ATP-binding domain N"/>
    <property type="match status" value="1"/>
</dbReference>
<dbReference type="InterPro" id="IPR004014">
    <property type="entry name" value="ATPase_P-typ_cation-transptr_N"/>
</dbReference>
<evidence type="ECO:0000313" key="11">
    <source>
        <dbReference type="EMBL" id="KAK4517576.1"/>
    </source>
</evidence>
<dbReference type="SFLD" id="SFLDS00003">
    <property type="entry name" value="Haloacid_Dehalogenase"/>
    <property type="match status" value="1"/>
</dbReference>
<keyword evidence="3" id="KW-0547">Nucleotide-binding</keyword>
<dbReference type="InterPro" id="IPR023214">
    <property type="entry name" value="HAD_sf"/>
</dbReference>
<dbReference type="Gene3D" id="1.20.1110.10">
    <property type="entry name" value="Calcium-transporting ATPase, transmembrane domain"/>
    <property type="match status" value="2"/>
</dbReference>
<sequence length="1101" mass="121252">MASSGQDNQKQQSLEIEIDGRLSIEHQIEVYIHDLFDVKKDSGLLLDTLEGLRYLMDFRIKGGQHPHLDVELMQRLLKGLLLNTGRTEGQLIRKRSTAEADMAFFLMIDFLQQVEECRTVALQIPVFELRDRLKIHYRCQSWSTPEQKNGAVTMVQLLTSSNYGGAYDWKDLIKKDEQDVMKELMEKQPAATKDTAYSSPALLLPPQALYFDRSVGKLMRMYPSSRPDTGLSSTAIESLHKHYGYNQLPDPPKPSALKMLWYQLTDFMVVILLVAAIVEAAEKDFNSMSVLIAVIVLNTIIGFSQEWKASKTLNALMNLAVPKARVIRDGKQDLIASQDLVPGDVVVLEEGDAVPADLRLVDVSQLQVVESILTGESLPVMKSNSAIKARTRRIPIGDCKGNTFMSTTVARGRAVGIVVRIGQDTEIGRISAAIQQGSLHKSKTPIQMKLDRLGKQLVLLSIVLCLLVVAIGLAWKKDIKHMLNVGLSLAVSVIPEGLVAVTTVTMALGVRRMAANHCIVRTLPAVESLGSVTVICSDKTGTLTEGKMGVSKLWTSDDVLYEFTDSTSLDPEKGSILHSVSSSSTNSSVSTLVNSSSEDINPKILTNESINTLATETTVVYPSPHIPKTYPQHAAMIPLDTNHKENYPSHLQQALMITSLCNNASIAMNAITKEWKTVGDPTEIALVVASQKARLGKSYWESEHGYQRIHEQAFDSERKLMSVVYQHEDQHIMLCKGAPEELLRKCKYYGNSNQLLQDDGEEVEDGFSERVSQESSRMASQGLRVLGLAFKRCCPDENYSENDLIFIGLIGLIDPPKDGVKEAIVTCQEAGISVKMITGDHVKTATAIATQLGIFDPNHLDKNRAILGQELDLLSQDAIIALDPFPCVFARVSPDNKLKIVQALQQRGELVAMTGDGVNDAPAIKCADVGVAMGGEAGTEITKQAADLVLLDDNFSTIIEAVEEGRHVFDNILKFIVYLLSCNGAEIFLMLICAIANLETPLTVMMILFANIIADIPPAMALGMEPAEVGLMKRKPRSPNQGVLTRVTWLIIFIQSMLIAVLTVTVYVISIKCFHYSLASAQSLASVHLHVLRFSKDWQIY</sequence>
<dbReference type="PANTHER" id="PTHR42861">
    <property type="entry name" value="CALCIUM-TRANSPORTING ATPASE"/>
    <property type="match status" value="1"/>
</dbReference>
<reference evidence="11 12" key="1">
    <citation type="submission" date="2022-11" db="EMBL/GenBank/DDBJ databases">
        <title>Mucor velutinosus strain NIH1002 WGS.</title>
        <authorList>
            <person name="Subramanian P."/>
            <person name="Mullikin J.C."/>
            <person name="Segre J.A."/>
            <person name="Zelazny A.M."/>
        </authorList>
    </citation>
    <scope>NUCLEOTIDE SEQUENCE [LARGE SCALE GENOMIC DNA]</scope>
    <source>
        <strain evidence="11 12">NIH1002</strain>
    </source>
</reference>
<evidence type="ECO:0000256" key="1">
    <source>
        <dbReference type="ARBA" id="ARBA00004141"/>
    </source>
</evidence>
<accession>A0AAN7DHG4</accession>
<keyword evidence="7 9" id="KW-0472">Membrane</keyword>